<dbReference type="EMBL" id="CATQJA010002168">
    <property type="protein sequence ID" value="CAJ0569863.1"/>
    <property type="molecule type" value="Genomic_DNA"/>
</dbReference>
<keyword evidence="5 9" id="KW-0297">G-protein coupled receptor</keyword>
<feature type="transmembrane region" description="Helical" evidence="11">
    <location>
        <begin position="63"/>
        <end position="88"/>
    </location>
</feature>
<evidence type="ECO:0000256" key="9">
    <source>
        <dbReference type="RuleBase" id="RU000688"/>
    </source>
</evidence>
<protein>
    <recommendedName>
        <fullName evidence="12">G-protein coupled receptors family 1 profile domain-containing protein</fullName>
    </recommendedName>
</protein>
<evidence type="ECO:0000256" key="11">
    <source>
        <dbReference type="SAM" id="Phobius"/>
    </source>
</evidence>
<evidence type="ECO:0000313" key="16">
    <source>
        <dbReference type="Proteomes" id="UP001177023"/>
    </source>
</evidence>
<reference evidence="14" key="1">
    <citation type="submission" date="2023-06" db="EMBL/GenBank/DDBJ databases">
        <authorList>
            <person name="Delattre M."/>
        </authorList>
    </citation>
    <scope>NUCLEOTIDE SEQUENCE</scope>
    <source>
        <strain evidence="14">AF72</strain>
    </source>
</reference>
<evidence type="ECO:0000256" key="7">
    <source>
        <dbReference type="ARBA" id="ARBA00023170"/>
    </source>
</evidence>
<dbReference type="Gene3D" id="1.20.1070.10">
    <property type="entry name" value="Rhodopsin 7-helix transmembrane proteins"/>
    <property type="match status" value="1"/>
</dbReference>
<evidence type="ECO:0000256" key="6">
    <source>
        <dbReference type="ARBA" id="ARBA00023136"/>
    </source>
</evidence>
<dbReference type="CDD" id="cd15203">
    <property type="entry name" value="7tmA_NPYR-like"/>
    <property type="match status" value="1"/>
</dbReference>
<dbReference type="GO" id="GO:0005886">
    <property type="term" value="C:plasma membrane"/>
    <property type="evidence" value="ECO:0007669"/>
    <property type="project" value="TreeGrafter"/>
</dbReference>
<feature type="compositionally biased region" description="Polar residues" evidence="10">
    <location>
        <begin position="388"/>
        <end position="400"/>
    </location>
</feature>
<proteinExistence type="inferred from homology"/>
<gene>
    <name evidence="13" type="ORF">MSPICULIGERA_LOCUS3094</name>
    <name evidence="14" type="ORF">MSPICULIGERA_LOCUS8321</name>
    <name evidence="15" type="ORF">MSPICULIGERA_LOCUS9851</name>
</gene>
<feature type="transmembrane region" description="Helical" evidence="11">
    <location>
        <begin position="141"/>
        <end position="160"/>
    </location>
</feature>
<feature type="transmembrane region" description="Helical" evidence="11">
    <location>
        <begin position="310"/>
        <end position="334"/>
    </location>
</feature>
<keyword evidence="7 9" id="KW-0675">Receptor</keyword>
<evidence type="ECO:0000313" key="14">
    <source>
        <dbReference type="EMBL" id="CAJ0569863.1"/>
    </source>
</evidence>
<keyword evidence="16" id="KW-1185">Reference proteome</keyword>
<dbReference type="GO" id="GO:0004983">
    <property type="term" value="F:neuropeptide Y receptor activity"/>
    <property type="evidence" value="ECO:0007669"/>
    <property type="project" value="InterPro"/>
</dbReference>
<feature type="domain" description="G-protein coupled receptors family 1 profile" evidence="12">
    <location>
        <begin position="42"/>
        <end position="331"/>
    </location>
</feature>
<dbReference type="EMBL" id="CATQJA010000878">
    <property type="protein sequence ID" value="CAJ0564419.1"/>
    <property type="molecule type" value="Genomic_DNA"/>
</dbReference>
<dbReference type="InterPro" id="IPR000276">
    <property type="entry name" value="GPCR_Rhodpsn"/>
</dbReference>
<accession>A0AA36CJA7</accession>
<evidence type="ECO:0000256" key="10">
    <source>
        <dbReference type="SAM" id="MobiDB-lite"/>
    </source>
</evidence>
<evidence type="ECO:0000256" key="5">
    <source>
        <dbReference type="ARBA" id="ARBA00023040"/>
    </source>
</evidence>
<keyword evidence="8 9" id="KW-0807">Transducer</keyword>
<dbReference type="AlphaFoldDB" id="A0AA36CJA7"/>
<dbReference type="InterPro" id="IPR017452">
    <property type="entry name" value="GPCR_Rhodpsn_7TM"/>
</dbReference>
<keyword evidence="3 9" id="KW-0812">Transmembrane</keyword>
<dbReference type="GO" id="GO:0043005">
    <property type="term" value="C:neuron projection"/>
    <property type="evidence" value="ECO:0007669"/>
    <property type="project" value="TreeGrafter"/>
</dbReference>
<organism evidence="14 16">
    <name type="scientific">Mesorhabditis spiculigera</name>
    <dbReference type="NCBI Taxonomy" id="96644"/>
    <lineage>
        <taxon>Eukaryota</taxon>
        <taxon>Metazoa</taxon>
        <taxon>Ecdysozoa</taxon>
        <taxon>Nematoda</taxon>
        <taxon>Chromadorea</taxon>
        <taxon>Rhabditida</taxon>
        <taxon>Rhabditina</taxon>
        <taxon>Rhabditomorpha</taxon>
        <taxon>Rhabditoidea</taxon>
        <taxon>Rhabditidae</taxon>
        <taxon>Mesorhabditinae</taxon>
        <taxon>Mesorhabditis</taxon>
    </lineage>
</organism>
<comment type="similarity">
    <text evidence="2 9">Belongs to the G-protein coupled receptor 1 family.</text>
</comment>
<dbReference type="Pfam" id="PF00001">
    <property type="entry name" value="7tm_1"/>
    <property type="match status" value="1"/>
</dbReference>
<dbReference type="PANTHER" id="PTHR24235:SF9">
    <property type="entry name" value="G-PROTEIN COUPLED RECEPTORS FAMILY 1 PROFILE DOMAIN-CONTAINING PROTEIN"/>
    <property type="match status" value="1"/>
</dbReference>
<evidence type="ECO:0000256" key="2">
    <source>
        <dbReference type="ARBA" id="ARBA00010663"/>
    </source>
</evidence>
<dbReference type="PRINTS" id="PR01012">
    <property type="entry name" value="NRPEPTIDEYR"/>
</dbReference>
<feature type="region of interest" description="Disordered" evidence="10">
    <location>
        <begin position="376"/>
        <end position="400"/>
    </location>
</feature>
<evidence type="ECO:0000259" key="12">
    <source>
        <dbReference type="PROSITE" id="PS50262"/>
    </source>
</evidence>
<dbReference type="EMBL" id="CATQJA010002566">
    <property type="protein sequence ID" value="CAJ0571446.1"/>
    <property type="molecule type" value="Genomic_DNA"/>
</dbReference>
<dbReference type="InterPro" id="IPR000611">
    <property type="entry name" value="NPY_rcpt"/>
</dbReference>
<comment type="subcellular location">
    <subcellularLocation>
        <location evidence="1">Membrane</location>
        <topology evidence="1">Multi-pass membrane protein</topology>
    </subcellularLocation>
</comment>
<dbReference type="PRINTS" id="PR00237">
    <property type="entry name" value="GPCRRHODOPSN"/>
</dbReference>
<dbReference type="Proteomes" id="UP001177023">
    <property type="component" value="Unassembled WGS sequence"/>
</dbReference>
<name>A0AA36CJA7_9BILA</name>
<feature type="transmembrane region" description="Helical" evidence="11">
    <location>
        <begin position="269"/>
        <end position="290"/>
    </location>
</feature>
<comment type="caution">
    <text evidence="14">The sequence shown here is derived from an EMBL/GenBank/DDBJ whole genome shotgun (WGS) entry which is preliminary data.</text>
</comment>
<dbReference type="GO" id="GO:0042923">
    <property type="term" value="F:neuropeptide binding"/>
    <property type="evidence" value="ECO:0007669"/>
    <property type="project" value="TreeGrafter"/>
</dbReference>
<feature type="transmembrane region" description="Helical" evidence="11">
    <location>
        <begin position="188"/>
        <end position="215"/>
    </location>
</feature>
<dbReference type="PROSITE" id="PS50262">
    <property type="entry name" value="G_PROTEIN_RECEP_F1_2"/>
    <property type="match status" value="1"/>
</dbReference>
<evidence type="ECO:0000256" key="8">
    <source>
        <dbReference type="ARBA" id="ARBA00023224"/>
    </source>
</evidence>
<keyword evidence="4 11" id="KW-1133">Transmembrane helix</keyword>
<dbReference type="SUPFAM" id="SSF81321">
    <property type="entry name" value="Family A G protein-coupled receptor-like"/>
    <property type="match status" value="1"/>
</dbReference>
<evidence type="ECO:0000256" key="3">
    <source>
        <dbReference type="ARBA" id="ARBA00022692"/>
    </source>
</evidence>
<evidence type="ECO:0000256" key="4">
    <source>
        <dbReference type="ARBA" id="ARBA00022989"/>
    </source>
</evidence>
<feature type="transmembrane region" description="Helical" evidence="11">
    <location>
        <begin position="100"/>
        <end position="121"/>
    </location>
</feature>
<keyword evidence="6 11" id="KW-0472">Membrane</keyword>
<evidence type="ECO:0000256" key="1">
    <source>
        <dbReference type="ARBA" id="ARBA00004141"/>
    </source>
</evidence>
<dbReference type="PANTHER" id="PTHR24235">
    <property type="entry name" value="NEUROPEPTIDE Y RECEPTOR"/>
    <property type="match status" value="1"/>
</dbReference>
<dbReference type="PROSITE" id="PS00237">
    <property type="entry name" value="G_PROTEIN_RECEP_F1_1"/>
    <property type="match status" value="1"/>
</dbReference>
<sequence>MEGNRSECADFTTSRPDPTNEGWVIAVFSVVYLHIFVLGLIGNTAVIYLTFKHRHLQTVQNMFILNLALSDVIVCLLSMPFTLVTNIYKAWYFGSPFCHLLPMVQGVSIFVSTFSLSAIALDRYNLVVRPHAHPLNVRGACLVAAVLWIVSVIVCLPYGWYMRIQTYPGFCGEYCSESWPSQDVRLGYALLVLTTQFLLPFATMAVCYYTIFSVLKERAAVKLKKLSERSQLLENSTALAHEQSVDTGDYVPAAEGQQRLTVVMQQRRTTMILASMVLLFGGTWLPYNLFTMLVDYGEGFFYYGETNYEYFVSTITHSFAMITIVANPFLYAWLNPSFKEILMKTLRGRSHADLKYHTSISRTPTVAKKPVTKVSSKASCPSVGYSEVYQNSTPATPGSP</sequence>
<feature type="transmembrane region" description="Helical" evidence="11">
    <location>
        <begin position="23"/>
        <end position="51"/>
    </location>
</feature>
<feature type="non-terminal residue" evidence="14">
    <location>
        <position position="1"/>
    </location>
</feature>
<evidence type="ECO:0000313" key="15">
    <source>
        <dbReference type="EMBL" id="CAJ0571446.1"/>
    </source>
</evidence>
<evidence type="ECO:0000313" key="13">
    <source>
        <dbReference type="EMBL" id="CAJ0564419.1"/>
    </source>
</evidence>